<gene>
    <name evidence="12" type="ORF">CTEN210_04572</name>
</gene>
<comment type="caution">
    <text evidence="12">The sequence shown here is derived from an EMBL/GenBank/DDBJ whole genome shotgun (WGS) entry which is preliminary data.</text>
</comment>
<evidence type="ECO:0000256" key="3">
    <source>
        <dbReference type="ARBA" id="ARBA00023002"/>
    </source>
</evidence>
<dbReference type="GO" id="GO:0006098">
    <property type="term" value="P:pentose-phosphate shunt"/>
    <property type="evidence" value="ECO:0007669"/>
    <property type="project" value="UniProtKB-KW"/>
</dbReference>
<evidence type="ECO:0000256" key="6">
    <source>
        <dbReference type="PIRNR" id="PIRNR000109"/>
    </source>
</evidence>
<feature type="binding site" description="in other chain" evidence="8">
    <location>
        <position position="299"/>
    </location>
    <ligand>
        <name>substrate</name>
        <note>ligand shared between dimeric partners</note>
    </ligand>
</feature>
<accession>A0AAD3CNB2</accession>
<comment type="pathway">
    <text evidence="1 6 10">Carbohydrate degradation; pentose phosphate pathway; D-ribulose 5-phosphate from D-glucose 6-phosphate (oxidative stage): step 3/3.</text>
</comment>
<feature type="active site" description="Proton acceptor" evidence="7">
    <location>
        <position position="193"/>
    </location>
</feature>
<reference evidence="12 13" key="1">
    <citation type="journal article" date="2021" name="Sci. Rep.">
        <title>The genome of the diatom Chaetoceros tenuissimus carries an ancient integrated fragment of an extant virus.</title>
        <authorList>
            <person name="Hongo Y."/>
            <person name="Kimura K."/>
            <person name="Takaki Y."/>
            <person name="Yoshida Y."/>
            <person name="Baba S."/>
            <person name="Kobayashi G."/>
            <person name="Nagasaki K."/>
            <person name="Hano T."/>
            <person name="Tomaru Y."/>
        </authorList>
    </citation>
    <scope>NUCLEOTIDE SEQUENCE [LARGE SCALE GENOMIC DNA]</scope>
    <source>
        <strain evidence="12 13">NIES-3715</strain>
    </source>
</reference>
<feature type="binding site" evidence="9">
    <location>
        <begin position="18"/>
        <end position="23"/>
    </location>
    <ligand>
        <name>NADP(+)</name>
        <dbReference type="ChEBI" id="CHEBI:58349"/>
    </ligand>
</feature>
<dbReference type="Gene3D" id="3.40.50.720">
    <property type="entry name" value="NAD(P)-binding Rossmann-like Domain"/>
    <property type="match status" value="1"/>
</dbReference>
<comment type="subunit">
    <text evidence="6">Homodimer.</text>
</comment>
<dbReference type="Proteomes" id="UP001054902">
    <property type="component" value="Unassembled WGS sequence"/>
</dbReference>
<dbReference type="SMART" id="SM01350">
    <property type="entry name" value="6PGD"/>
    <property type="match status" value="1"/>
</dbReference>
<name>A0AAD3CNB2_9STRA</name>
<evidence type="ECO:0000259" key="11">
    <source>
        <dbReference type="SMART" id="SM01350"/>
    </source>
</evidence>
<feature type="active site" description="Proton donor" evidence="7">
    <location>
        <position position="200"/>
    </location>
</feature>
<feature type="binding site" evidence="9">
    <location>
        <begin position="41"/>
        <end position="43"/>
    </location>
    <ligand>
        <name>NADP(+)</name>
        <dbReference type="ChEBI" id="CHEBI:58349"/>
    </ligand>
</feature>
<evidence type="ECO:0000256" key="7">
    <source>
        <dbReference type="PIRSR" id="PIRSR000109-1"/>
    </source>
</evidence>
<feature type="domain" description="6-phosphogluconate dehydrogenase C-terminal" evidence="11">
    <location>
        <begin position="189"/>
        <end position="479"/>
    </location>
</feature>
<evidence type="ECO:0000256" key="4">
    <source>
        <dbReference type="ARBA" id="ARBA00023064"/>
    </source>
</evidence>
<keyword evidence="3 6" id="KW-0560">Oxidoreductase</keyword>
<feature type="binding site" evidence="8">
    <location>
        <position position="463"/>
    </location>
    <ligand>
        <name>substrate</name>
        <note>ligand shared between dimeric partners</note>
    </ligand>
</feature>
<dbReference type="PANTHER" id="PTHR11811">
    <property type="entry name" value="6-PHOSPHOGLUCONATE DEHYDROGENASE"/>
    <property type="match status" value="1"/>
</dbReference>
<dbReference type="PIRSF" id="PIRSF000109">
    <property type="entry name" value="6PGD"/>
    <property type="match status" value="1"/>
</dbReference>
<feature type="binding site" evidence="9">
    <location>
        <begin position="85"/>
        <end position="87"/>
    </location>
    <ligand>
        <name>NADP(+)</name>
        <dbReference type="ChEBI" id="CHEBI:58349"/>
    </ligand>
</feature>
<feature type="binding site" description="in other chain" evidence="8">
    <location>
        <position position="201"/>
    </location>
    <ligand>
        <name>substrate</name>
        <note>ligand shared between dimeric partners</note>
    </ligand>
</feature>
<comment type="function">
    <text evidence="6">Catalyzes the oxidative decarboxylation of 6-phosphogluconate to ribulose 5-phosphate and CO(2), with concomitant reduction of NADP to NADPH.</text>
</comment>
<dbReference type="Gene3D" id="1.20.5.320">
    <property type="entry name" value="6-Phosphogluconate Dehydrogenase, domain 3"/>
    <property type="match status" value="1"/>
</dbReference>
<evidence type="ECO:0000313" key="12">
    <source>
        <dbReference type="EMBL" id="GFH48096.1"/>
    </source>
</evidence>
<evidence type="ECO:0000256" key="8">
    <source>
        <dbReference type="PIRSR" id="PIRSR000109-2"/>
    </source>
</evidence>
<evidence type="ECO:0000256" key="9">
    <source>
        <dbReference type="PIRSR" id="PIRSR000109-3"/>
    </source>
</evidence>
<dbReference type="AlphaFoldDB" id="A0AAD3CNB2"/>
<dbReference type="SUPFAM" id="SSF48179">
    <property type="entry name" value="6-phosphogluconate dehydrogenase C-terminal domain-like"/>
    <property type="match status" value="1"/>
</dbReference>
<dbReference type="InterPro" id="IPR006113">
    <property type="entry name" value="6PGDH_Gnd/GntZ"/>
</dbReference>
<evidence type="ECO:0000313" key="13">
    <source>
        <dbReference type="Proteomes" id="UP001054902"/>
    </source>
</evidence>
<keyword evidence="6 10" id="KW-0521">NADP</keyword>
<dbReference type="InterPro" id="IPR006115">
    <property type="entry name" value="6PGDH_NADP-bd"/>
</dbReference>
<dbReference type="EC" id="1.1.1.44" evidence="6 10"/>
<dbReference type="InterPro" id="IPR006114">
    <property type="entry name" value="6PGDH_C"/>
</dbReference>
<dbReference type="GO" id="GO:0050661">
    <property type="term" value="F:NADP binding"/>
    <property type="evidence" value="ECO:0007669"/>
    <property type="project" value="InterPro"/>
</dbReference>
<keyword evidence="13" id="KW-1185">Reference proteome</keyword>
<evidence type="ECO:0000256" key="5">
    <source>
        <dbReference type="ARBA" id="ARBA00023126"/>
    </source>
</evidence>
<dbReference type="PRINTS" id="PR00076">
    <property type="entry name" value="6PGDHDRGNASE"/>
</dbReference>
<feature type="binding site" evidence="8">
    <location>
        <position position="457"/>
    </location>
    <ligand>
        <name>substrate</name>
        <note>ligand shared between dimeric partners</note>
    </ligand>
</feature>
<feature type="binding site" description="in other chain" evidence="8">
    <location>
        <begin position="196"/>
        <end position="197"/>
    </location>
    <ligand>
        <name>substrate</name>
        <note>ligand shared between dimeric partners</note>
    </ligand>
</feature>
<evidence type="ECO:0000256" key="1">
    <source>
        <dbReference type="ARBA" id="ARBA00004874"/>
    </source>
</evidence>
<feature type="binding site" evidence="9">
    <location>
        <position position="113"/>
    </location>
    <ligand>
        <name>NADP(+)</name>
        <dbReference type="ChEBI" id="CHEBI:58349"/>
    </ligand>
</feature>
<dbReference type="EMBL" id="BLLK01000027">
    <property type="protein sequence ID" value="GFH48096.1"/>
    <property type="molecule type" value="Genomic_DNA"/>
</dbReference>
<comment type="catalytic activity">
    <reaction evidence="6 10">
        <text>6-phospho-D-gluconate + NADP(+) = D-ribulose 5-phosphate + CO2 + NADPH</text>
        <dbReference type="Rhea" id="RHEA:10116"/>
        <dbReference type="ChEBI" id="CHEBI:16526"/>
        <dbReference type="ChEBI" id="CHEBI:57783"/>
        <dbReference type="ChEBI" id="CHEBI:58121"/>
        <dbReference type="ChEBI" id="CHEBI:58349"/>
        <dbReference type="ChEBI" id="CHEBI:58759"/>
        <dbReference type="EC" id="1.1.1.44"/>
    </reaction>
</comment>
<dbReference type="InterPro" id="IPR036291">
    <property type="entry name" value="NAD(P)-bd_dom_sf"/>
</dbReference>
<feature type="binding site" description="in other chain" evidence="8">
    <location>
        <position position="113"/>
    </location>
    <ligand>
        <name>substrate</name>
        <note>ligand shared between dimeric partners</note>
    </ligand>
</feature>
<evidence type="ECO:0000256" key="10">
    <source>
        <dbReference type="RuleBase" id="RU000485"/>
    </source>
</evidence>
<dbReference type="InterPro" id="IPR008927">
    <property type="entry name" value="6-PGluconate_DH-like_C_sf"/>
</dbReference>
<feature type="binding site" description="in other chain" evidence="8">
    <location>
        <position position="272"/>
    </location>
    <ligand>
        <name>substrate</name>
        <note>ligand shared between dimeric partners</note>
    </ligand>
</feature>
<dbReference type="FunFam" id="1.10.1040.10:FF:000002">
    <property type="entry name" value="6-phosphogluconate dehydrogenase, decarboxylating"/>
    <property type="match status" value="1"/>
</dbReference>
<dbReference type="Pfam" id="PF00393">
    <property type="entry name" value="6PGD"/>
    <property type="match status" value="1"/>
</dbReference>
<comment type="similarity">
    <text evidence="2 6 10">Belongs to the 6-phosphogluconate dehydrogenase family.</text>
</comment>
<dbReference type="Gene3D" id="1.10.1040.10">
    <property type="entry name" value="N-(1-d-carboxylethyl)-l-norvaline Dehydrogenase, domain 2"/>
    <property type="match status" value="1"/>
</dbReference>
<dbReference type="InterPro" id="IPR006183">
    <property type="entry name" value="Pgluconate_DH"/>
</dbReference>
<evidence type="ECO:0000256" key="2">
    <source>
        <dbReference type="ARBA" id="ARBA00008419"/>
    </source>
</evidence>
<organism evidence="12 13">
    <name type="scientific">Chaetoceros tenuissimus</name>
    <dbReference type="NCBI Taxonomy" id="426638"/>
    <lineage>
        <taxon>Eukaryota</taxon>
        <taxon>Sar</taxon>
        <taxon>Stramenopiles</taxon>
        <taxon>Ochrophyta</taxon>
        <taxon>Bacillariophyta</taxon>
        <taxon>Coscinodiscophyceae</taxon>
        <taxon>Chaetocerotophycidae</taxon>
        <taxon>Chaetocerotales</taxon>
        <taxon>Chaetocerotaceae</taxon>
        <taxon>Chaetoceros</taxon>
    </lineage>
</organism>
<feature type="binding site" description="in other chain" evidence="8">
    <location>
        <begin position="139"/>
        <end position="141"/>
    </location>
    <ligand>
        <name>substrate</name>
        <note>ligand shared between dimeric partners</note>
    </ligand>
</feature>
<dbReference type="NCBIfam" id="TIGR00873">
    <property type="entry name" value="gnd"/>
    <property type="match status" value="1"/>
</dbReference>
<proteinExistence type="inferred from homology"/>
<dbReference type="SUPFAM" id="SSF51735">
    <property type="entry name" value="NAD(P)-binding Rossmann-fold domains"/>
    <property type="match status" value="1"/>
</dbReference>
<sequence length="499" mass="54009">MDDTSETAGDLCDVGLWGLAVMGQNFALNMASHGFKVVIGNRSPAKVDLTVARAEDEGNLPIVGSTSHEDFISKLSKPRKVVLLVMAGQAVDDTIAALAAHMEPGDLIVDGGNEWYPNSIRRAEELEKRGILFMGMGISGGEEGARNGPSLMPGGKRVAFDLMAPILNKCAAQVDDGACTGYLGPIGAGNYVKMVHNGIEYGDMQLIAEVYDVLRGVVGMTNADMSKQFARWNDGDLSSYLIEITAKILAKEDDVTGKGYVVDYILDKTGMKGTGRWTVQEAAEQSVAAPTITASLDSRYISGRKAERIEASKILNGPTEFPNVSKPQIIEDLGAALYCAKVCSYAQGLGIIKAASDTYEWDVDLSQCAKMWKGGCIIRAKLLDKIQAAMTNNPSLANLMVDPDFAQELNTRQLAWRRIVTLCVATGVPCPALSASLSYFDSYRRENLPANLTQAQRDFFGGHTYERIDREGPHHCAWTKKHKAIGDLNERSAGEQSKL</sequence>
<protein>
    <recommendedName>
        <fullName evidence="6 10">6-phosphogluconate dehydrogenase, decarboxylating</fullName>
        <ecNumber evidence="6 10">1.1.1.44</ecNumber>
    </recommendedName>
</protein>
<keyword evidence="4 10" id="KW-0311">Gluconate utilization</keyword>
<keyword evidence="5 6" id="KW-0570">Pentose shunt</keyword>
<dbReference type="NCBIfam" id="NF006765">
    <property type="entry name" value="PRK09287.1"/>
    <property type="match status" value="1"/>
</dbReference>
<dbReference type="GO" id="GO:0004616">
    <property type="term" value="F:phosphogluconate dehydrogenase (decarboxylating) activity"/>
    <property type="evidence" value="ECO:0007669"/>
    <property type="project" value="UniProtKB-EC"/>
</dbReference>
<dbReference type="GO" id="GO:0019521">
    <property type="term" value="P:D-gluconate metabolic process"/>
    <property type="evidence" value="ECO:0007669"/>
    <property type="project" value="UniProtKB-KW"/>
</dbReference>
<dbReference type="InterPro" id="IPR013328">
    <property type="entry name" value="6PGD_dom2"/>
</dbReference>
<dbReference type="Pfam" id="PF03446">
    <property type="entry name" value="NAD_binding_2"/>
    <property type="match status" value="1"/>
</dbReference>
<dbReference type="FunFam" id="3.40.50.720:FF:000007">
    <property type="entry name" value="6-phosphogluconate dehydrogenase, decarboxylating"/>
    <property type="match status" value="1"/>
</dbReference>